<keyword evidence="1" id="KW-1133">Transmembrane helix</keyword>
<keyword evidence="1" id="KW-0812">Transmembrane</keyword>
<feature type="transmembrane region" description="Helical" evidence="1">
    <location>
        <begin position="97"/>
        <end position="114"/>
    </location>
</feature>
<name>A0A5C6FNY1_9PLAN</name>
<organism evidence="2 3">
    <name type="scientific">Crateriforma conspicua</name>
    <dbReference type="NCBI Taxonomy" id="2527996"/>
    <lineage>
        <taxon>Bacteria</taxon>
        <taxon>Pseudomonadati</taxon>
        <taxon>Planctomycetota</taxon>
        <taxon>Planctomycetia</taxon>
        <taxon>Planctomycetales</taxon>
        <taxon>Planctomycetaceae</taxon>
        <taxon>Crateriforma</taxon>
    </lineage>
</organism>
<evidence type="ECO:0000313" key="3">
    <source>
        <dbReference type="Proteomes" id="UP000316476"/>
    </source>
</evidence>
<feature type="transmembrane region" description="Helical" evidence="1">
    <location>
        <begin position="59"/>
        <end position="85"/>
    </location>
</feature>
<evidence type="ECO:0000313" key="2">
    <source>
        <dbReference type="EMBL" id="TWU62093.1"/>
    </source>
</evidence>
<dbReference type="OrthoDB" id="9777890at2"/>
<gene>
    <name evidence="2" type="ORF">V7x_38220</name>
</gene>
<dbReference type="RefSeq" id="WP_146414830.1">
    <property type="nucleotide sequence ID" value="NZ_SJPZ01000002.1"/>
</dbReference>
<sequence>MPAIAAGFLSALIGLFLYRWTGFQHWVDRFLVTLGQSVYELNRYNLDDQVRLRKAQRDAIALVQCLFTLSIATMGIVVVSGLPFLAVSFAGRSGVDVVGQALLGSVPICVIYVWRFRRPTSADQYPAGKQCFYYLTLGVPSVSLSAGRIDRWVCGDRPANEGIIVTGLARAGTTAMLRVLHQNDRTWCLTYRQMPFPMAPRLWKTLNRARSRAVQRTHRDGLWVDLDSPEAFDEFIWRVILKEDFYRDGALHRHAVSTQQIEQFQRLATVGASPSLVYLSKNNNFLLRAESFLEQTQQYTLVLLYRDPIQHAQSLLRQHRLHCQLQLQSPFVVDYMDMLGHHEFGLNRRDFVFESQAFRHHDPDTVDYWIERWLDYYRYALTLPRDRIRIIGNDAVRNDPVSVSDAVLAGSAIDQPWRSLDGVQVEADSSTPLIKEAYQVFSQLQRASV</sequence>
<dbReference type="EMBL" id="SJPZ01000002">
    <property type="protein sequence ID" value="TWU62093.1"/>
    <property type="molecule type" value="Genomic_DNA"/>
</dbReference>
<dbReference type="AlphaFoldDB" id="A0A5C6FNY1"/>
<dbReference type="SUPFAM" id="SSF52540">
    <property type="entry name" value="P-loop containing nucleoside triphosphate hydrolases"/>
    <property type="match status" value="1"/>
</dbReference>
<proteinExistence type="predicted"/>
<evidence type="ECO:0008006" key="4">
    <source>
        <dbReference type="Google" id="ProtNLM"/>
    </source>
</evidence>
<dbReference type="Proteomes" id="UP000316476">
    <property type="component" value="Unassembled WGS sequence"/>
</dbReference>
<evidence type="ECO:0000256" key="1">
    <source>
        <dbReference type="SAM" id="Phobius"/>
    </source>
</evidence>
<dbReference type="InterPro" id="IPR027417">
    <property type="entry name" value="P-loop_NTPase"/>
</dbReference>
<reference evidence="2 3" key="1">
    <citation type="submission" date="2019-02" db="EMBL/GenBank/DDBJ databases">
        <title>Deep-cultivation of Planctomycetes and their phenomic and genomic characterization uncovers novel biology.</title>
        <authorList>
            <person name="Wiegand S."/>
            <person name="Jogler M."/>
            <person name="Boedeker C."/>
            <person name="Pinto D."/>
            <person name="Vollmers J."/>
            <person name="Rivas-Marin E."/>
            <person name="Kohn T."/>
            <person name="Peeters S.H."/>
            <person name="Heuer A."/>
            <person name="Rast P."/>
            <person name="Oberbeckmann S."/>
            <person name="Bunk B."/>
            <person name="Jeske O."/>
            <person name="Meyerdierks A."/>
            <person name="Storesund J.E."/>
            <person name="Kallscheuer N."/>
            <person name="Luecker S."/>
            <person name="Lage O.M."/>
            <person name="Pohl T."/>
            <person name="Merkel B.J."/>
            <person name="Hornburger P."/>
            <person name="Mueller R.-W."/>
            <person name="Bruemmer F."/>
            <person name="Labrenz M."/>
            <person name="Spormann A.M."/>
            <person name="Op Den Camp H."/>
            <person name="Overmann J."/>
            <person name="Amann R."/>
            <person name="Jetten M.S.M."/>
            <person name="Mascher T."/>
            <person name="Medema M.H."/>
            <person name="Devos D.P."/>
            <person name="Kaster A.-K."/>
            <person name="Ovreas L."/>
            <person name="Rohde M."/>
            <person name="Galperin M.Y."/>
            <person name="Jogler C."/>
        </authorList>
    </citation>
    <scope>NUCLEOTIDE SEQUENCE [LARGE SCALE GENOMIC DNA]</scope>
    <source>
        <strain evidence="2 3">V7</strain>
    </source>
</reference>
<keyword evidence="1" id="KW-0472">Membrane</keyword>
<dbReference type="Gene3D" id="3.40.50.300">
    <property type="entry name" value="P-loop containing nucleotide triphosphate hydrolases"/>
    <property type="match status" value="1"/>
</dbReference>
<comment type="caution">
    <text evidence="2">The sequence shown here is derived from an EMBL/GenBank/DDBJ whole genome shotgun (WGS) entry which is preliminary data.</text>
</comment>
<protein>
    <recommendedName>
        <fullName evidence="4">Sulfotransferase domain protein</fullName>
    </recommendedName>
</protein>
<accession>A0A5C6FNY1</accession>